<dbReference type="GO" id="GO:0016020">
    <property type="term" value="C:membrane"/>
    <property type="evidence" value="ECO:0007669"/>
    <property type="project" value="UniProtKB-SubCell"/>
</dbReference>
<dbReference type="AlphaFoldDB" id="A0A382MJU5"/>
<gene>
    <name evidence="7" type="ORF">METZ01_LOCUS300405</name>
</gene>
<feature type="transmembrane region" description="Helical" evidence="5">
    <location>
        <begin position="69"/>
        <end position="86"/>
    </location>
</feature>
<comment type="subcellular location">
    <subcellularLocation>
        <location evidence="1">Membrane</location>
        <topology evidence="1">Multi-pass membrane protein</topology>
    </subcellularLocation>
</comment>
<evidence type="ECO:0000313" key="7">
    <source>
        <dbReference type="EMBL" id="SVC47551.1"/>
    </source>
</evidence>
<name>A0A382MJU5_9ZZZZ</name>
<feature type="non-terminal residue" evidence="7">
    <location>
        <position position="255"/>
    </location>
</feature>
<evidence type="ECO:0000256" key="4">
    <source>
        <dbReference type="ARBA" id="ARBA00023136"/>
    </source>
</evidence>
<evidence type="ECO:0000256" key="5">
    <source>
        <dbReference type="SAM" id="Phobius"/>
    </source>
</evidence>
<feature type="transmembrane region" description="Helical" evidence="5">
    <location>
        <begin position="205"/>
        <end position="224"/>
    </location>
</feature>
<feature type="transmembrane region" description="Helical" evidence="5">
    <location>
        <begin position="174"/>
        <end position="193"/>
    </location>
</feature>
<dbReference type="SUPFAM" id="SSF103481">
    <property type="entry name" value="Multidrug resistance efflux transporter EmrE"/>
    <property type="match status" value="1"/>
</dbReference>
<feature type="transmembrane region" description="Helical" evidence="5">
    <location>
        <begin position="36"/>
        <end position="57"/>
    </location>
</feature>
<accession>A0A382MJU5</accession>
<feature type="transmembrane region" description="Helical" evidence="5">
    <location>
        <begin position="236"/>
        <end position="252"/>
    </location>
</feature>
<dbReference type="PANTHER" id="PTHR22911:SF6">
    <property type="entry name" value="SOLUTE CARRIER FAMILY 35 MEMBER G1"/>
    <property type="match status" value="1"/>
</dbReference>
<evidence type="ECO:0000256" key="1">
    <source>
        <dbReference type="ARBA" id="ARBA00004141"/>
    </source>
</evidence>
<proteinExistence type="predicted"/>
<feature type="transmembrane region" description="Helical" evidence="5">
    <location>
        <begin position="92"/>
        <end position="112"/>
    </location>
</feature>
<dbReference type="InterPro" id="IPR000620">
    <property type="entry name" value="EamA_dom"/>
</dbReference>
<protein>
    <recommendedName>
        <fullName evidence="6">EamA domain-containing protein</fullName>
    </recommendedName>
</protein>
<dbReference type="PANTHER" id="PTHR22911">
    <property type="entry name" value="ACYL-MALONYL CONDENSING ENZYME-RELATED"/>
    <property type="match status" value="1"/>
</dbReference>
<dbReference type="InterPro" id="IPR037185">
    <property type="entry name" value="EmrE-like"/>
</dbReference>
<dbReference type="EMBL" id="UINC01093265">
    <property type="protein sequence ID" value="SVC47551.1"/>
    <property type="molecule type" value="Genomic_DNA"/>
</dbReference>
<evidence type="ECO:0000259" key="6">
    <source>
        <dbReference type="Pfam" id="PF00892"/>
    </source>
</evidence>
<dbReference type="Pfam" id="PF00892">
    <property type="entry name" value="EamA"/>
    <property type="match status" value="1"/>
</dbReference>
<keyword evidence="4 5" id="KW-0472">Membrane</keyword>
<keyword evidence="3 5" id="KW-1133">Transmembrane helix</keyword>
<feature type="domain" description="EamA" evidence="6">
    <location>
        <begin position="7"/>
        <end position="135"/>
    </location>
</feature>
<organism evidence="7">
    <name type="scientific">marine metagenome</name>
    <dbReference type="NCBI Taxonomy" id="408172"/>
    <lineage>
        <taxon>unclassified sequences</taxon>
        <taxon>metagenomes</taxon>
        <taxon>ecological metagenomes</taxon>
    </lineage>
</organism>
<sequence>MINRHVISGICGFIGLSLSAAGIKHLLVSNDMWSIIFPLLTFSSLIMGIALYTIKGIGGFRTSQRRFHLLRGILGFAGISLGIYGLKFLNLGLFQILVNLYPVLTLVLAVLVLKEFIGIRAWVAVGLSLAGVVFAFDPKLEGGAMVLFPLGVAVSLAGQSIIVRLRTRDTSLVWAFYTELTAAFLALLAFLAWGNGRLPFDEPFLFFGVALVDGISIFLITHAFHGDLAGRIAPMAYLSIPSAALSGFLFFGESI</sequence>
<keyword evidence="2 5" id="KW-0812">Transmembrane</keyword>
<evidence type="ECO:0000256" key="3">
    <source>
        <dbReference type="ARBA" id="ARBA00022989"/>
    </source>
</evidence>
<feature type="transmembrane region" description="Helical" evidence="5">
    <location>
        <begin position="142"/>
        <end position="162"/>
    </location>
</feature>
<evidence type="ECO:0000256" key="2">
    <source>
        <dbReference type="ARBA" id="ARBA00022692"/>
    </source>
</evidence>
<feature type="transmembrane region" description="Helical" evidence="5">
    <location>
        <begin position="119"/>
        <end position="136"/>
    </location>
</feature>
<reference evidence="7" key="1">
    <citation type="submission" date="2018-05" db="EMBL/GenBank/DDBJ databases">
        <authorList>
            <person name="Lanie J.A."/>
            <person name="Ng W.-L."/>
            <person name="Kazmierczak K.M."/>
            <person name="Andrzejewski T.M."/>
            <person name="Davidsen T.M."/>
            <person name="Wayne K.J."/>
            <person name="Tettelin H."/>
            <person name="Glass J.I."/>
            <person name="Rusch D."/>
            <person name="Podicherti R."/>
            <person name="Tsui H.-C.T."/>
            <person name="Winkler M.E."/>
        </authorList>
    </citation>
    <scope>NUCLEOTIDE SEQUENCE</scope>
</reference>